<feature type="transmembrane region" description="Helical" evidence="7">
    <location>
        <begin position="72"/>
        <end position="92"/>
    </location>
</feature>
<comment type="similarity">
    <text evidence="2">Belongs to the EamA transporter family.</text>
</comment>
<feature type="transmembrane region" description="Helical" evidence="7">
    <location>
        <begin position="218"/>
        <end position="239"/>
    </location>
</feature>
<proteinExistence type="inferred from homology"/>
<feature type="transmembrane region" description="Helical" evidence="7">
    <location>
        <begin position="98"/>
        <end position="120"/>
    </location>
</feature>
<feature type="transmembrane region" description="Helical" evidence="7">
    <location>
        <begin position="276"/>
        <end position="299"/>
    </location>
</feature>
<feature type="domain" description="EamA" evidence="8">
    <location>
        <begin position="10"/>
        <end position="143"/>
    </location>
</feature>
<dbReference type="InterPro" id="IPR050638">
    <property type="entry name" value="AA-Vitamin_Transporters"/>
</dbReference>
<keyword evidence="6 7" id="KW-0472">Membrane</keyword>
<evidence type="ECO:0000256" key="6">
    <source>
        <dbReference type="ARBA" id="ARBA00023136"/>
    </source>
</evidence>
<dbReference type="InterPro" id="IPR037185">
    <property type="entry name" value="EmrE-like"/>
</dbReference>
<evidence type="ECO:0000256" key="5">
    <source>
        <dbReference type="ARBA" id="ARBA00022989"/>
    </source>
</evidence>
<feature type="domain" description="EamA" evidence="8">
    <location>
        <begin position="158"/>
        <end position="290"/>
    </location>
</feature>
<dbReference type="PANTHER" id="PTHR32322">
    <property type="entry name" value="INNER MEMBRANE TRANSPORTER"/>
    <property type="match status" value="1"/>
</dbReference>
<evidence type="ECO:0000256" key="7">
    <source>
        <dbReference type="SAM" id="Phobius"/>
    </source>
</evidence>
<name>A0ABM9REM0_9FIRM</name>
<feature type="transmembrane region" description="Helical" evidence="7">
    <location>
        <begin position="38"/>
        <end position="60"/>
    </location>
</feature>
<sequence length="311" mass="33938">MIKWGPTAKAALVLTLAQLMYGGNLVAGRIMAQRVNPFVLAALRGWVGMVVLSFFAFWQIRKVPRPKWRDMGLLALVGSMGITLAYLTYLIGLKNSTATNAAIITAALPAATNALLIVGWKVKPSRLEVIGIGTSFLGLLFVFTQGSITELLRFRMSYGELVLCGNVLVSALFSIFGQEAMKRFSPLVVTFYASFWGTLFLSPFGVWNVSRVNWNIGWSGWLLILYMGGVITGLANLFNLYGIKLIGSGRAAIYGNMSPVFGILLSGVILGERLAWYHWVGFTLVMTGVVCGVSQTNLIHKPQTKAKTSKL</sequence>
<evidence type="ECO:0000313" key="9">
    <source>
        <dbReference type="EMBL" id="CEJ07982.1"/>
    </source>
</evidence>
<feature type="transmembrane region" description="Helical" evidence="7">
    <location>
        <begin position="127"/>
        <end position="146"/>
    </location>
</feature>
<keyword evidence="3" id="KW-1003">Cell membrane</keyword>
<evidence type="ECO:0000259" key="8">
    <source>
        <dbReference type="Pfam" id="PF00892"/>
    </source>
</evidence>
<keyword evidence="10" id="KW-1185">Reference proteome</keyword>
<feature type="transmembrane region" description="Helical" evidence="7">
    <location>
        <begin position="184"/>
        <end position="206"/>
    </location>
</feature>
<evidence type="ECO:0000256" key="3">
    <source>
        <dbReference type="ARBA" id="ARBA00022475"/>
    </source>
</evidence>
<evidence type="ECO:0000256" key="4">
    <source>
        <dbReference type="ARBA" id="ARBA00022692"/>
    </source>
</evidence>
<dbReference type="Proteomes" id="UP001071230">
    <property type="component" value="Unassembled WGS sequence"/>
</dbReference>
<evidence type="ECO:0000256" key="2">
    <source>
        <dbReference type="ARBA" id="ARBA00007362"/>
    </source>
</evidence>
<reference evidence="9" key="1">
    <citation type="submission" date="2014-11" db="EMBL/GenBank/DDBJ databases">
        <authorList>
            <person name="Hornung B.V."/>
        </authorList>
    </citation>
    <scope>NUCLEOTIDE SEQUENCE</scope>
    <source>
        <strain evidence="9">INE</strain>
    </source>
</reference>
<dbReference type="RefSeq" id="WP_261487128.1">
    <property type="nucleotide sequence ID" value="NZ_CDGJ01000075.1"/>
</dbReference>
<accession>A0ABM9REM0</accession>
<evidence type="ECO:0000313" key="10">
    <source>
        <dbReference type="Proteomes" id="UP001071230"/>
    </source>
</evidence>
<keyword evidence="4 7" id="KW-0812">Transmembrane</keyword>
<dbReference type="Pfam" id="PF00892">
    <property type="entry name" value="EamA"/>
    <property type="match status" value="2"/>
</dbReference>
<comment type="caution">
    <text evidence="9">The sequence shown here is derived from an EMBL/GenBank/DDBJ whole genome shotgun (WGS) entry which is preliminary data.</text>
</comment>
<keyword evidence="5 7" id="KW-1133">Transmembrane helix</keyword>
<comment type="subcellular location">
    <subcellularLocation>
        <location evidence="1">Cell membrane</location>
        <topology evidence="1">Multi-pass membrane protein</topology>
    </subcellularLocation>
</comment>
<protein>
    <submittedName>
        <fullName evidence="9">DMT(Drug/metabolite transporter) super permease</fullName>
    </submittedName>
</protein>
<feature type="transmembrane region" description="Helical" evidence="7">
    <location>
        <begin position="251"/>
        <end position="270"/>
    </location>
</feature>
<feature type="transmembrane region" description="Helical" evidence="7">
    <location>
        <begin position="158"/>
        <end position="177"/>
    </location>
</feature>
<dbReference type="SUPFAM" id="SSF103481">
    <property type="entry name" value="Multidrug resistance efflux transporter EmrE"/>
    <property type="match status" value="2"/>
</dbReference>
<dbReference type="EMBL" id="CDGJ01000075">
    <property type="protein sequence ID" value="CEJ07982.1"/>
    <property type="molecule type" value="Genomic_DNA"/>
</dbReference>
<evidence type="ECO:0000256" key="1">
    <source>
        <dbReference type="ARBA" id="ARBA00004651"/>
    </source>
</evidence>
<dbReference type="InterPro" id="IPR000620">
    <property type="entry name" value="EamA_dom"/>
</dbReference>
<gene>
    <name evidence="9" type="ORF">DEACI_2457</name>
</gene>
<organism evidence="9 10">
    <name type="scientific">Acididesulfobacillus acetoxydans</name>
    <dbReference type="NCBI Taxonomy" id="1561005"/>
    <lineage>
        <taxon>Bacteria</taxon>
        <taxon>Bacillati</taxon>
        <taxon>Bacillota</taxon>
        <taxon>Clostridia</taxon>
        <taxon>Eubacteriales</taxon>
        <taxon>Peptococcaceae</taxon>
        <taxon>Acididesulfobacillus</taxon>
    </lineage>
</organism>
<dbReference type="PANTHER" id="PTHR32322:SF18">
    <property type="entry name" value="S-ADENOSYLMETHIONINE_S-ADENOSYLHOMOCYSTEINE TRANSPORTER"/>
    <property type="match status" value="1"/>
</dbReference>